<evidence type="ECO:0000256" key="1">
    <source>
        <dbReference type="SAM" id="Phobius"/>
    </source>
</evidence>
<dbReference type="EMBL" id="JAUDCF010000008">
    <property type="protein sequence ID" value="MDM8145368.1"/>
    <property type="molecule type" value="Genomic_DNA"/>
</dbReference>
<protein>
    <submittedName>
        <fullName evidence="2">Uncharacterized protein</fullName>
    </submittedName>
</protein>
<reference evidence="3" key="1">
    <citation type="submission" date="2023-07" db="EMBL/GenBank/DDBJ databases">
        <title>Identification and characterization of horizontal gene transfer across gut microbiota members of farm animals based on homology search.</title>
        <authorList>
            <person name="Schwarzerova J."/>
            <person name="Nykrynova M."/>
            <person name="Jureckova K."/>
            <person name="Cejkova D."/>
            <person name="Rychlik I."/>
        </authorList>
    </citation>
    <scope>NUCLEOTIDE SEQUENCE [LARGE SCALE GENOMIC DNA]</scope>
    <source>
        <strain evidence="3">ET4</strain>
    </source>
</reference>
<keyword evidence="1" id="KW-0812">Transmembrane</keyword>
<feature type="transmembrane region" description="Helical" evidence="1">
    <location>
        <begin position="79"/>
        <end position="97"/>
    </location>
</feature>
<dbReference type="Proteomes" id="UP001228403">
    <property type="component" value="Unassembled WGS sequence"/>
</dbReference>
<comment type="caution">
    <text evidence="2">The sequence shown here is derived from an EMBL/GenBank/DDBJ whole genome shotgun (WGS) entry which is preliminary data.</text>
</comment>
<accession>A0ABT7U6H6</accession>
<evidence type="ECO:0000313" key="2">
    <source>
        <dbReference type="EMBL" id="MDM8145368.1"/>
    </source>
</evidence>
<name>A0ABT7U6H6_9BACE</name>
<evidence type="ECO:0000313" key="3">
    <source>
        <dbReference type="Proteomes" id="UP001228403"/>
    </source>
</evidence>
<proteinExistence type="predicted"/>
<keyword evidence="3" id="KW-1185">Reference proteome</keyword>
<organism evidence="2 3">
    <name type="scientific">Bacteroides eggerthii</name>
    <dbReference type="NCBI Taxonomy" id="28111"/>
    <lineage>
        <taxon>Bacteria</taxon>
        <taxon>Pseudomonadati</taxon>
        <taxon>Bacteroidota</taxon>
        <taxon>Bacteroidia</taxon>
        <taxon>Bacteroidales</taxon>
        <taxon>Bacteroidaceae</taxon>
        <taxon>Bacteroides</taxon>
    </lineage>
</organism>
<sequence>MQDLKENNMGCITFIILAFNIIALIAMDIMFWTESTASGLAGVLGIIAFFIGYALSVEITIAPRDFWVNSAFGIFIKKLGVANMAAFIVWAIIYLIFG</sequence>
<keyword evidence="1" id="KW-1133">Transmembrane helix</keyword>
<feature type="transmembrane region" description="Helical" evidence="1">
    <location>
        <begin position="12"/>
        <end position="33"/>
    </location>
</feature>
<feature type="transmembrane region" description="Helical" evidence="1">
    <location>
        <begin position="39"/>
        <end position="59"/>
    </location>
</feature>
<gene>
    <name evidence="2" type="ORF">QUW02_05420</name>
</gene>
<keyword evidence="1" id="KW-0472">Membrane</keyword>